<dbReference type="Pfam" id="PF22612">
    <property type="entry name" value="GH113"/>
    <property type="match status" value="1"/>
</dbReference>
<name>A0ABW3I1R0_9FLAO</name>
<dbReference type="GO" id="GO:0016787">
    <property type="term" value="F:hydrolase activity"/>
    <property type="evidence" value="ECO:0007669"/>
    <property type="project" value="UniProtKB-KW"/>
</dbReference>
<dbReference type="SUPFAM" id="SSF51445">
    <property type="entry name" value="(Trans)glycosidases"/>
    <property type="match status" value="1"/>
</dbReference>
<dbReference type="RefSeq" id="WP_377714477.1">
    <property type="nucleotide sequence ID" value="NZ_JBHTJM010000006.1"/>
</dbReference>
<dbReference type="InterPro" id="IPR017853">
    <property type="entry name" value="GH"/>
</dbReference>
<protein>
    <submittedName>
        <fullName evidence="1">Glycoside hydrolase</fullName>
    </submittedName>
</protein>
<reference evidence="2" key="1">
    <citation type="journal article" date="2019" name="Int. J. Syst. Evol. Microbiol.">
        <title>The Global Catalogue of Microorganisms (GCM) 10K type strain sequencing project: providing services to taxonomists for standard genome sequencing and annotation.</title>
        <authorList>
            <consortium name="The Broad Institute Genomics Platform"/>
            <consortium name="The Broad Institute Genome Sequencing Center for Infectious Disease"/>
            <person name="Wu L."/>
            <person name="Ma J."/>
        </authorList>
    </citation>
    <scope>NUCLEOTIDE SEQUENCE [LARGE SCALE GENOMIC DNA]</scope>
    <source>
        <strain evidence="2">CCUG 62114</strain>
    </source>
</reference>
<proteinExistence type="predicted"/>
<keyword evidence="1" id="KW-0378">Hydrolase</keyword>
<gene>
    <name evidence="1" type="ORF">ACFQ1O_06280</name>
</gene>
<accession>A0ABW3I1R0</accession>
<dbReference type="Proteomes" id="UP001596997">
    <property type="component" value="Unassembled WGS sequence"/>
</dbReference>
<keyword evidence="2" id="KW-1185">Reference proteome</keyword>
<dbReference type="InterPro" id="IPR055151">
    <property type="entry name" value="GH113"/>
</dbReference>
<sequence>MRFFIFLLLFVSCQYQQEKVNGVSFVSSGKEVNLENITPVKKLNANYAAVMPFGFIESLGHSNLRFNEEWQWFGEREEGVKQYIEELQKQKIKVMLKPQIWVKDGLFTGKIKMNSESDWQQFEKRYSEFILTFAKVAQEKQIPLFCIGTELEFFVENRPGFWKSLINEVKKIYKGKLTYAANWDEFTKTVFWADLDFIGIDGYFPLTEEKTPTIDSLKLGWVKHKKIMKKYSDSLQKKILFTEFGYRSLDYAAAKPWEVDYNKTSVNLKAQVNATKVLFEELWKEEWFAGGFVWKWFIDYENSGGKNDSRFTPQNKPVENVIREYYLRHN</sequence>
<dbReference type="EMBL" id="JBHTJM010000006">
    <property type="protein sequence ID" value="MFD0963604.1"/>
    <property type="molecule type" value="Genomic_DNA"/>
</dbReference>
<evidence type="ECO:0000313" key="2">
    <source>
        <dbReference type="Proteomes" id="UP001596997"/>
    </source>
</evidence>
<organism evidence="1 2">
    <name type="scientific">Pseudofulvibacter geojedonensis</name>
    <dbReference type="NCBI Taxonomy" id="1123758"/>
    <lineage>
        <taxon>Bacteria</taxon>
        <taxon>Pseudomonadati</taxon>
        <taxon>Bacteroidota</taxon>
        <taxon>Flavobacteriia</taxon>
        <taxon>Flavobacteriales</taxon>
        <taxon>Flavobacteriaceae</taxon>
        <taxon>Pseudofulvibacter</taxon>
    </lineage>
</organism>
<comment type="caution">
    <text evidence="1">The sequence shown here is derived from an EMBL/GenBank/DDBJ whole genome shotgun (WGS) entry which is preliminary data.</text>
</comment>
<evidence type="ECO:0000313" key="1">
    <source>
        <dbReference type="EMBL" id="MFD0963604.1"/>
    </source>
</evidence>
<dbReference type="Gene3D" id="3.20.20.80">
    <property type="entry name" value="Glycosidases"/>
    <property type="match status" value="1"/>
</dbReference>
<dbReference type="CDD" id="cd19608">
    <property type="entry name" value="GH113_mannanase-like"/>
    <property type="match status" value="1"/>
</dbReference>